<organism evidence="5 6">
    <name type="scientific">Lacticaseibacillus nasuensis JCM 17158</name>
    <dbReference type="NCBI Taxonomy" id="1291734"/>
    <lineage>
        <taxon>Bacteria</taxon>
        <taxon>Bacillati</taxon>
        <taxon>Bacillota</taxon>
        <taxon>Bacilli</taxon>
        <taxon>Lactobacillales</taxon>
        <taxon>Lactobacillaceae</taxon>
        <taxon>Lacticaseibacillus</taxon>
    </lineage>
</organism>
<gene>
    <name evidence="5" type="ORF">FD02_GL001403</name>
</gene>
<reference evidence="5 6" key="1">
    <citation type="journal article" date="2015" name="Genome Announc.">
        <title>Expanding the biotechnology potential of lactobacilli through comparative genomics of 213 strains and associated genera.</title>
        <authorList>
            <person name="Sun Z."/>
            <person name="Harris H.M."/>
            <person name="McCann A."/>
            <person name="Guo C."/>
            <person name="Argimon S."/>
            <person name="Zhang W."/>
            <person name="Yang X."/>
            <person name="Jeffery I.B."/>
            <person name="Cooney J.C."/>
            <person name="Kagawa T.F."/>
            <person name="Liu W."/>
            <person name="Song Y."/>
            <person name="Salvetti E."/>
            <person name="Wrobel A."/>
            <person name="Rasinkangas P."/>
            <person name="Parkhill J."/>
            <person name="Rea M.C."/>
            <person name="O'Sullivan O."/>
            <person name="Ritari J."/>
            <person name="Douillard F.P."/>
            <person name="Paul Ross R."/>
            <person name="Yang R."/>
            <person name="Briner A.E."/>
            <person name="Felis G.E."/>
            <person name="de Vos W.M."/>
            <person name="Barrangou R."/>
            <person name="Klaenhammer T.R."/>
            <person name="Caufield P.W."/>
            <person name="Cui Y."/>
            <person name="Zhang H."/>
            <person name="O'Toole P.W."/>
        </authorList>
    </citation>
    <scope>NUCLEOTIDE SEQUENCE [LARGE SCALE GENOMIC DNA]</scope>
    <source>
        <strain evidence="5 6">JCM 17158</strain>
    </source>
</reference>
<evidence type="ECO:0000256" key="1">
    <source>
        <dbReference type="ARBA" id="ARBA00023015"/>
    </source>
</evidence>
<dbReference type="GO" id="GO:0003700">
    <property type="term" value="F:DNA-binding transcription factor activity"/>
    <property type="evidence" value="ECO:0007669"/>
    <property type="project" value="InterPro"/>
</dbReference>
<evidence type="ECO:0000313" key="5">
    <source>
        <dbReference type="EMBL" id="KRK74080.1"/>
    </source>
</evidence>
<feature type="domain" description="HTH marR-type" evidence="4">
    <location>
        <begin position="6"/>
        <end position="140"/>
    </location>
</feature>
<dbReference type="OrthoDB" id="2293546at2"/>
<keyword evidence="6" id="KW-1185">Reference proteome</keyword>
<dbReference type="InterPro" id="IPR000835">
    <property type="entry name" value="HTH_MarR-typ"/>
</dbReference>
<dbReference type="Gene3D" id="1.10.10.10">
    <property type="entry name" value="Winged helix-like DNA-binding domain superfamily/Winged helix DNA-binding domain"/>
    <property type="match status" value="1"/>
</dbReference>
<keyword evidence="2" id="KW-0238">DNA-binding</keyword>
<dbReference type="Proteomes" id="UP000051804">
    <property type="component" value="Unassembled WGS sequence"/>
</dbReference>
<protein>
    <recommendedName>
        <fullName evidence="4">HTH marR-type domain-containing protein</fullName>
    </recommendedName>
</protein>
<dbReference type="PROSITE" id="PS50995">
    <property type="entry name" value="HTH_MARR_2"/>
    <property type="match status" value="1"/>
</dbReference>
<evidence type="ECO:0000313" key="6">
    <source>
        <dbReference type="Proteomes" id="UP000051804"/>
    </source>
</evidence>
<keyword evidence="1" id="KW-0805">Transcription regulation</keyword>
<evidence type="ECO:0000259" key="4">
    <source>
        <dbReference type="PROSITE" id="PS50995"/>
    </source>
</evidence>
<dbReference type="Pfam" id="PF01047">
    <property type="entry name" value="MarR"/>
    <property type="match status" value="1"/>
</dbReference>
<evidence type="ECO:0000256" key="2">
    <source>
        <dbReference type="ARBA" id="ARBA00023125"/>
    </source>
</evidence>
<dbReference type="RefSeq" id="WP_056949968.1">
    <property type="nucleotide sequence ID" value="NZ_AZDJ01000002.1"/>
</dbReference>
<dbReference type="PATRIC" id="fig|1291734.4.peg.1443"/>
<proteinExistence type="predicted"/>
<name>A0A0R1JRY5_9LACO</name>
<dbReference type="InterPro" id="IPR036388">
    <property type="entry name" value="WH-like_DNA-bd_sf"/>
</dbReference>
<dbReference type="InterPro" id="IPR023187">
    <property type="entry name" value="Tscrpt_reg_MarR-type_CS"/>
</dbReference>
<dbReference type="InterPro" id="IPR036390">
    <property type="entry name" value="WH_DNA-bd_sf"/>
</dbReference>
<dbReference type="EMBL" id="AZDJ01000002">
    <property type="protein sequence ID" value="KRK74080.1"/>
    <property type="molecule type" value="Genomic_DNA"/>
</dbReference>
<sequence length="140" mass="15213">MIDQHDDTITKQLHVAATTATRRLERRLAPLGVNTSQFFFILKLHDNPGLLQDQLVRQDTLHQSNVNREIAKLAKLGLVDKQPATADRRKYTLALTPAGEALYPQIKAALAAQEADLAASLTGTGVTPAALVAALRQLGR</sequence>
<dbReference type="SUPFAM" id="SSF46785">
    <property type="entry name" value="Winged helix' DNA-binding domain"/>
    <property type="match status" value="1"/>
</dbReference>
<dbReference type="GO" id="GO:0003677">
    <property type="term" value="F:DNA binding"/>
    <property type="evidence" value="ECO:0007669"/>
    <property type="project" value="UniProtKB-KW"/>
</dbReference>
<comment type="caution">
    <text evidence="5">The sequence shown here is derived from an EMBL/GenBank/DDBJ whole genome shotgun (WGS) entry which is preliminary data.</text>
</comment>
<dbReference type="STRING" id="1291734.FD02_GL001403"/>
<dbReference type="PANTHER" id="PTHR42756:SF1">
    <property type="entry name" value="TRANSCRIPTIONAL REPRESSOR OF EMRAB OPERON"/>
    <property type="match status" value="1"/>
</dbReference>
<dbReference type="PROSITE" id="PS01117">
    <property type="entry name" value="HTH_MARR_1"/>
    <property type="match status" value="1"/>
</dbReference>
<dbReference type="PANTHER" id="PTHR42756">
    <property type="entry name" value="TRANSCRIPTIONAL REGULATOR, MARR"/>
    <property type="match status" value="1"/>
</dbReference>
<keyword evidence="3" id="KW-0804">Transcription</keyword>
<dbReference type="AlphaFoldDB" id="A0A0R1JRY5"/>
<dbReference type="SMART" id="SM00347">
    <property type="entry name" value="HTH_MARR"/>
    <property type="match status" value="1"/>
</dbReference>
<accession>A0A0R1JRY5</accession>
<evidence type="ECO:0000256" key="3">
    <source>
        <dbReference type="ARBA" id="ARBA00023163"/>
    </source>
</evidence>